<evidence type="ECO:0000256" key="2">
    <source>
        <dbReference type="ARBA" id="ARBA00016167"/>
    </source>
</evidence>
<dbReference type="GO" id="GO:0014059">
    <property type="term" value="P:regulation of dopamine secretion"/>
    <property type="evidence" value="ECO:0007669"/>
    <property type="project" value="TreeGrafter"/>
</dbReference>
<dbReference type="Proteomes" id="UP000694395">
    <property type="component" value="Chromosome 11"/>
</dbReference>
<keyword evidence="5 18" id="KW-1133">Transmembrane helix</keyword>
<evidence type="ECO:0000256" key="10">
    <source>
        <dbReference type="ARBA" id="ARBA00023170"/>
    </source>
</evidence>
<dbReference type="SUPFAM" id="SSF81321">
    <property type="entry name" value="Family A G protein-coupled receptor-like"/>
    <property type="match status" value="1"/>
</dbReference>
<dbReference type="GO" id="GO:0071875">
    <property type="term" value="P:adrenergic receptor signaling pathway"/>
    <property type="evidence" value="ECO:0007669"/>
    <property type="project" value="UniProtKB-ARBA"/>
</dbReference>
<evidence type="ECO:0000256" key="11">
    <source>
        <dbReference type="ARBA" id="ARBA00023180"/>
    </source>
</evidence>
<evidence type="ECO:0000313" key="20">
    <source>
        <dbReference type="Ensembl" id="ENSOMYP00000142737.1"/>
    </source>
</evidence>
<dbReference type="Pfam" id="PF00001">
    <property type="entry name" value="7tm_1"/>
    <property type="match status" value="1"/>
</dbReference>
<dbReference type="GO" id="GO:0060158">
    <property type="term" value="P:phospholipase C-activating dopamine receptor signaling pathway"/>
    <property type="evidence" value="ECO:0007669"/>
    <property type="project" value="TreeGrafter"/>
</dbReference>
<reference evidence="20" key="3">
    <citation type="submission" date="2025-09" db="UniProtKB">
        <authorList>
            <consortium name="Ensembl"/>
        </authorList>
    </citation>
    <scope>IDENTIFICATION</scope>
</reference>
<organism evidence="20 21">
    <name type="scientific">Oncorhynchus mykiss</name>
    <name type="common">Rainbow trout</name>
    <name type="synonym">Salmo gairdneri</name>
    <dbReference type="NCBI Taxonomy" id="8022"/>
    <lineage>
        <taxon>Eukaryota</taxon>
        <taxon>Metazoa</taxon>
        <taxon>Chordata</taxon>
        <taxon>Craniata</taxon>
        <taxon>Vertebrata</taxon>
        <taxon>Euteleostomi</taxon>
        <taxon>Actinopterygii</taxon>
        <taxon>Neopterygii</taxon>
        <taxon>Teleostei</taxon>
        <taxon>Protacanthopterygii</taxon>
        <taxon>Salmoniformes</taxon>
        <taxon>Salmonidae</taxon>
        <taxon>Salmoninae</taxon>
        <taxon>Oncorhynchus</taxon>
    </lineage>
</organism>
<evidence type="ECO:0000313" key="21">
    <source>
        <dbReference type="Proteomes" id="UP000694395"/>
    </source>
</evidence>
<dbReference type="GO" id="GO:0005886">
    <property type="term" value="C:plasma membrane"/>
    <property type="evidence" value="ECO:0007669"/>
    <property type="project" value="UniProtKB-SubCell"/>
</dbReference>
<evidence type="ECO:0000256" key="14">
    <source>
        <dbReference type="ARBA" id="ARBA00025000"/>
    </source>
</evidence>
<feature type="transmembrane region" description="Helical" evidence="18">
    <location>
        <begin position="112"/>
        <end position="134"/>
    </location>
</feature>
<keyword evidence="21" id="KW-1185">Reference proteome</keyword>
<evidence type="ECO:0000256" key="13">
    <source>
        <dbReference type="ARBA" id="ARBA00023288"/>
    </source>
</evidence>
<feature type="transmembrane region" description="Helical" evidence="18">
    <location>
        <begin position="383"/>
        <end position="404"/>
    </location>
</feature>
<evidence type="ECO:0000259" key="19">
    <source>
        <dbReference type="PROSITE" id="PS50262"/>
    </source>
</evidence>
<dbReference type="GO" id="GO:0045744">
    <property type="term" value="P:negative regulation of G protein-coupled receptor signaling pathway"/>
    <property type="evidence" value="ECO:0007669"/>
    <property type="project" value="UniProtKB-ARBA"/>
</dbReference>
<accession>A0A8K9Y6G1</accession>
<evidence type="ECO:0000256" key="7">
    <source>
        <dbReference type="ARBA" id="ARBA00023136"/>
    </source>
</evidence>
<evidence type="ECO:0000256" key="12">
    <source>
        <dbReference type="ARBA" id="ARBA00023224"/>
    </source>
</evidence>
<dbReference type="Ensembl" id="ENSOMYT00000149306.1">
    <property type="protein sequence ID" value="ENSOMYP00000142737.1"/>
    <property type="gene ID" value="ENSOMYG00000040199.2"/>
</dbReference>
<keyword evidence="9" id="KW-1015">Disulfide bond</keyword>
<feature type="transmembrane region" description="Helical" evidence="18">
    <location>
        <begin position="155"/>
        <end position="177"/>
    </location>
</feature>
<reference evidence="20" key="2">
    <citation type="submission" date="2025-08" db="UniProtKB">
        <authorList>
            <consortium name="Ensembl"/>
        </authorList>
    </citation>
    <scope>IDENTIFICATION</scope>
</reference>
<dbReference type="GeneTree" id="ENSGT00940000159661"/>
<dbReference type="PROSITE" id="PS50262">
    <property type="entry name" value="G_PROTEIN_RECEP_F1_2"/>
    <property type="match status" value="1"/>
</dbReference>
<feature type="transmembrane region" description="Helical" evidence="18">
    <location>
        <begin position="73"/>
        <end position="92"/>
    </location>
</feature>
<dbReference type="PANTHER" id="PTHR24248">
    <property type="entry name" value="ADRENERGIC RECEPTOR-RELATED G-PROTEIN COUPLED RECEPTOR"/>
    <property type="match status" value="1"/>
</dbReference>
<evidence type="ECO:0000256" key="6">
    <source>
        <dbReference type="ARBA" id="ARBA00023040"/>
    </source>
</evidence>
<dbReference type="InterPro" id="IPR017452">
    <property type="entry name" value="GPCR_Rhodpsn_7TM"/>
</dbReference>
<comment type="subunit">
    <text evidence="16">Interacts with CLIC6. Interacts with GRK4. Interacts with PALM. Interacts with FLNA (via filamin repeat 21); increases PKA-mediated phosphorylation of FLNA.</text>
</comment>
<name>A0A8K9Y6G1_ONCMY</name>
<evidence type="ECO:0000256" key="8">
    <source>
        <dbReference type="ARBA" id="ARBA00023139"/>
    </source>
</evidence>
<keyword evidence="3" id="KW-1003">Cell membrane</keyword>
<dbReference type="SMART" id="SM01381">
    <property type="entry name" value="7TM_GPCR_Srsx"/>
    <property type="match status" value="1"/>
</dbReference>
<evidence type="ECO:0000256" key="9">
    <source>
        <dbReference type="ARBA" id="ARBA00023157"/>
    </source>
</evidence>
<evidence type="ECO:0000256" key="4">
    <source>
        <dbReference type="ARBA" id="ARBA00022692"/>
    </source>
</evidence>
<dbReference type="GO" id="GO:0051481">
    <property type="term" value="P:negative regulation of cytosolic calcium ion concentration"/>
    <property type="evidence" value="ECO:0007669"/>
    <property type="project" value="TreeGrafter"/>
</dbReference>
<dbReference type="GO" id="GO:0001591">
    <property type="term" value="F:dopamine neurotransmitter receptor activity, coupled via Gi/Go"/>
    <property type="evidence" value="ECO:0007669"/>
    <property type="project" value="UniProtKB-ARBA"/>
</dbReference>
<dbReference type="GO" id="GO:0051967">
    <property type="term" value="P:negative regulation of synaptic transmission, glutamatergic"/>
    <property type="evidence" value="ECO:0007669"/>
    <property type="project" value="TreeGrafter"/>
</dbReference>
<dbReference type="GO" id="GO:0043266">
    <property type="term" value="P:regulation of potassium ion transport"/>
    <property type="evidence" value="ECO:0007669"/>
    <property type="project" value="TreeGrafter"/>
</dbReference>
<protein>
    <recommendedName>
        <fullName evidence="2">D(3) dopamine receptor</fullName>
    </recommendedName>
    <alternativeName>
        <fullName evidence="15">Dopamine D3 receptor</fullName>
    </alternativeName>
</protein>
<dbReference type="Gene3D" id="1.20.1070.10">
    <property type="entry name" value="Rhodopsin 7-helix transmembrane proteins"/>
    <property type="match status" value="2"/>
</dbReference>
<dbReference type="PANTHER" id="PTHR24248:SF154">
    <property type="entry name" value="D(3) DOPAMINE RECEPTOR"/>
    <property type="match status" value="1"/>
</dbReference>
<comment type="function">
    <text evidence="14">Dopamine receptor whose activity is mediated by G proteins which inhibit adenylyl cyclase. Promotes cell proliferation.</text>
</comment>
<feature type="domain" description="G-protein coupled receptors family 1 profile" evidence="19">
    <location>
        <begin position="53"/>
        <end position="436"/>
    </location>
</feature>
<dbReference type="PRINTS" id="PR00242">
    <property type="entry name" value="DOPAMINER"/>
</dbReference>
<evidence type="ECO:0000256" key="16">
    <source>
        <dbReference type="ARBA" id="ARBA00046686"/>
    </source>
</evidence>
<proteinExistence type="inferred from homology"/>
<feature type="transmembrane region" description="Helical" evidence="18">
    <location>
        <begin position="38"/>
        <end position="61"/>
    </location>
</feature>
<keyword evidence="11" id="KW-0325">Glycoprotein</keyword>
<dbReference type="GO" id="GO:0007195">
    <property type="term" value="P:adenylate cyclase-inhibiting dopamine receptor signaling pathway"/>
    <property type="evidence" value="ECO:0007669"/>
    <property type="project" value="TreeGrafter"/>
</dbReference>
<sequence>MFSGSERFFWNDSEQVPEDLRLQWNSSGGWEEDTERNYYAMLYSLLILAIVFGNVLVCLAVVRERSLQTTTNYLVVSLAVADLLVASLVMPWAVYLEVVGGAWLFSRMYCNIFVTLDVMMCTASILNLCAISIDRYTAVVMPVLYNTTHSSRKRVSVMIATVWILAFAVSCPLLFGFNTSGETRDPTVCSISNPDFVIYSSVVSFYLPFTVTLLVYVRIYVFLRKRRKRIAFRQARSGKVQPGSALPSVVRTHPNGPTVIVVEPAVPPKTHLLSGCLRRKRTRTAPVENTLLPPVDIQNYCSISHASCGRTEHEQDRAEEEEELAKERARRPVRRSCEVKELSNGRIHTALRPTPCSQSLAGQQQQQHGIRSMQNREKKATQMLAIVLGVFLICWLPFFVTHILNTHCRTCRIPPELYSAFTWLGYVNSALNPVIYTTFNIEFRRAFIKILSC</sequence>
<dbReference type="GO" id="GO:0045202">
    <property type="term" value="C:synapse"/>
    <property type="evidence" value="ECO:0007669"/>
    <property type="project" value="GOC"/>
</dbReference>
<feature type="transmembrane region" description="Helical" evidence="18">
    <location>
        <begin position="197"/>
        <end position="223"/>
    </location>
</feature>
<evidence type="ECO:0000256" key="15">
    <source>
        <dbReference type="ARBA" id="ARBA00029573"/>
    </source>
</evidence>
<evidence type="ECO:0000256" key="18">
    <source>
        <dbReference type="SAM" id="Phobius"/>
    </source>
</evidence>
<dbReference type="AlphaFoldDB" id="A0A8K9Y6G1"/>
<evidence type="ECO:0000256" key="5">
    <source>
        <dbReference type="ARBA" id="ARBA00022989"/>
    </source>
</evidence>
<dbReference type="InterPro" id="IPR000276">
    <property type="entry name" value="GPCR_Rhodpsn"/>
</dbReference>
<keyword evidence="8" id="KW-0564">Palmitate</keyword>
<dbReference type="GO" id="GO:0004930">
    <property type="term" value="F:G protein-coupled receptor activity"/>
    <property type="evidence" value="ECO:0007669"/>
    <property type="project" value="UniProtKB-KW"/>
</dbReference>
<keyword evidence="6 17" id="KW-0297">G-protein coupled receptor</keyword>
<comment type="similarity">
    <text evidence="17">Belongs to the G-protein coupled receptor 1 family.</text>
</comment>
<keyword evidence="7 18" id="KW-0472">Membrane</keyword>
<comment type="subcellular location">
    <subcellularLocation>
        <location evidence="1">Cell membrane</location>
        <topology evidence="1">Multi-pass membrane protein</topology>
    </subcellularLocation>
</comment>
<evidence type="ECO:0000256" key="1">
    <source>
        <dbReference type="ARBA" id="ARBA00004651"/>
    </source>
</evidence>
<keyword evidence="10 17" id="KW-0675">Receptor</keyword>
<dbReference type="GO" id="GO:0048148">
    <property type="term" value="P:behavioral response to cocaine"/>
    <property type="evidence" value="ECO:0007669"/>
    <property type="project" value="UniProtKB-ARBA"/>
</dbReference>
<dbReference type="FunFam" id="1.20.1070.10:FF:000287">
    <property type="entry name" value="Dopamine receptor D3"/>
    <property type="match status" value="1"/>
</dbReference>
<dbReference type="InterPro" id="IPR000929">
    <property type="entry name" value="Dopamine_rcpt"/>
</dbReference>
<evidence type="ECO:0000256" key="3">
    <source>
        <dbReference type="ARBA" id="ARBA00022475"/>
    </source>
</evidence>
<keyword evidence="4 17" id="KW-0812">Transmembrane</keyword>
<reference evidence="20" key="1">
    <citation type="submission" date="2020-07" db="EMBL/GenBank/DDBJ databases">
        <title>A long reads based de novo assembly of the rainbow trout Arlee double haploid line genome.</title>
        <authorList>
            <person name="Gao G."/>
            <person name="Palti Y."/>
        </authorList>
    </citation>
    <scope>NUCLEOTIDE SEQUENCE [LARGE SCALE GENOMIC DNA]</scope>
</reference>
<dbReference type="PROSITE" id="PS00237">
    <property type="entry name" value="G_PROTEIN_RECEP_F1_1"/>
    <property type="match status" value="1"/>
</dbReference>
<keyword evidence="13" id="KW-0449">Lipoprotein</keyword>
<dbReference type="PRINTS" id="PR00237">
    <property type="entry name" value="GPCRRHODOPSN"/>
</dbReference>
<evidence type="ECO:0000256" key="17">
    <source>
        <dbReference type="RuleBase" id="RU000688"/>
    </source>
</evidence>
<keyword evidence="12 17" id="KW-0807">Transducer</keyword>